<dbReference type="STRING" id="1573173.A0A166NKA8"/>
<protein>
    <submittedName>
        <fullName evidence="1">Uncharacterized protein</fullName>
    </submittedName>
</protein>
<keyword evidence="2" id="KW-1185">Reference proteome</keyword>
<sequence>MIMTLDHTLTKQSTHGYIKTQPVSHSPIPRHPLSRIFRSRPSVSAYEMRCHSLAKLLVLPGLAWATSHCNTTQHRQSQLTISAPATRSLQLALFIKNAEVDFFRRLSSTVETTSPPNITGADLESISTQDQIQRDALRRILDAAGEDPVQPCTYGPPPGDWAASVSAGSRLKSIGASANLGIAESIAATDATLLPGVLAMAATEARHDAVMAAADGKPTSPTAFDTAIPEEWAFNLALGSVVPGSCPSLPALPVVPGLSAQLGGVGGGGGSGGGGGVTCSFSWDPEQAAASIESPKPLFIAWVNQLAAPVYTSLAVTSPGNGTASPPGGMAGSVFAVLTSQDEAATVAELAGYALAGPAYLSV</sequence>
<gene>
    <name evidence="1" type="ORF">CI238_12387</name>
</gene>
<accession>A0A166NKA8</accession>
<proteinExistence type="predicted"/>
<evidence type="ECO:0000313" key="1">
    <source>
        <dbReference type="EMBL" id="KZL65769.1"/>
    </source>
</evidence>
<evidence type="ECO:0000313" key="2">
    <source>
        <dbReference type="Proteomes" id="UP000076584"/>
    </source>
</evidence>
<dbReference type="EMBL" id="LFIW01002597">
    <property type="protein sequence ID" value="KZL65769.1"/>
    <property type="molecule type" value="Genomic_DNA"/>
</dbReference>
<organism evidence="1 2">
    <name type="scientific">Colletotrichum incanum</name>
    <name type="common">Soybean anthracnose fungus</name>
    <dbReference type="NCBI Taxonomy" id="1573173"/>
    <lineage>
        <taxon>Eukaryota</taxon>
        <taxon>Fungi</taxon>
        <taxon>Dikarya</taxon>
        <taxon>Ascomycota</taxon>
        <taxon>Pezizomycotina</taxon>
        <taxon>Sordariomycetes</taxon>
        <taxon>Hypocreomycetidae</taxon>
        <taxon>Glomerellales</taxon>
        <taxon>Glomerellaceae</taxon>
        <taxon>Colletotrichum</taxon>
        <taxon>Colletotrichum spaethianum species complex</taxon>
    </lineage>
</organism>
<dbReference type="Pfam" id="PF13668">
    <property type="entry name" value="Ferritin_2"/>
    <property type="match status" value="1"/>
</dbReference>
<name>A0A166NKA8_COLIC</name>
<dbReference type="AlphaFoldDB" id="A0A166NKA8"/>
<dbReference type="Proteomes" id="UP000076584">
    <property type="component" value="Unassembled WGS sequence"/>
</dbReference>
<reference evidence="1 2" key="1">
    <citation type="submission" date="2015-06" db="EMBL/GenBank/DDBJ databases">
        <title>Survival trade-offs in plant roots during colonization by closely related pathogenic and mutualistic fungi.</title>
        <authorList>
            <person name="Hacquard S."/>
            <person name="Kracher B."/>
            <person name="Hiruma K."/>
            <person name="Weinman A."/>
            <person name="Muench P."/>
            <person name="Garrido Oter R."/>
            <person name="Ver Loren van Themaat E."/>
            <person name="Dallerey J.-F."/>
            <person name="Damm U."/>
            <person name="Henrissat B."/>
            <person name="Lespinet O."/>
            <person name="Thon M."/>
            <person name="Kemen E."/>
            <person name="McHardy A.C."/>
            <person name="Schulze-Lefert P."/>
            <person name="O'Connell R.J."/>
        </authorList>
    </citation>
    <scope>NUCLEOTIDE SEQUENCE [LARGE SCALE GENOMIC DNA]</scope>
    <source>
        <strain evidence="1 2">MAFF 238704</strain>
    </source>
</reference>
<comment type="caution">
    <text evidence="1">The sequence shown here is derived from an EMBL/GenBank/DDBJ whole genome shotgun (WGS) entry which is preliminary data.</text>
</comment>